<dbReference type="AlphaFoldDB" id="A0A427BAS8"/>
<comment type="caution">
    <text evidence="3">The sequence shown here is derived from an EMBL/GenBank/DDBJ whole genome shotgun (WGS) entry which is preliminary data.</text>
</comment>
<evidence type="ECO:0000313" key="3">
    <source>
        <dbReference type="EMBL" id="RRT85543.1"/>
    </source>
</evidence>
<proteinExistence type="predicted"/>
<feature type="chain" id="PRO_5019294655" description="Secreted protein" evidence="2">
    <location>
        <begin position="26"/>
        <end position="84"/>
    </location>
</feature>
<evidence type="ECO:0000256" key="1">
    <source>
        <dbReference type="SAM" id="MobiDB-lite"/>
    </source>
</evidence>
<gene>
    <name evidence="3" type="ORF">B296_00004172</name>
</gene>
<accession>A0A427BAS8</accession>
<organism evidence="3 4">
    <name type="scientific">Ensete ventricosum</name>
    <name type="common">Abyssinian banana</name>
    <name type="synonym">Musa ensete</name>
    <dbReference type="NCBI Taxonomy" id="4639"/>
    <lineage>
        <taxon>Eukaryota</taxon>
        <taxon>Viridiplantae</taxon>
        <taxon>Streptophyta</taxon>
        <taxon>Embryophyta</taxon>
        <taxon>Tracheophyta</taxon>
        <taxon>Spermatophyta</taxon>
        <taxon>Magnoliopsida</taxon>
        <taxon>Liliopsida</taxon>
        <taxon>Zingiberales</taxon>
        <taxon>Musaceae</taxon>
        <taxon>Ensete</taxon>
    </lineage>
</organism>
<evidence type="ECO:0000256" key="2">
    <source>
        <dbReference type="SAM" id="SignalP"/>
    </source>
</evidence>
<sequence>MDEIFDLVLQVVALLNVVTVVSVEATVASTVTVLGPSPHRVGGLEESFLSDLEEDLGPGLVEGGVGKPGDGLLGSFHPPPWESG</sequence>
<keyword evidence="2" id="KW-0732">Signal</keyword>
<feature type="region of interest" description="Disordered" evidence="1">
    <location>
        <begin position="64"/>
        <end position="84"/>
    </location>
</feature>
<evidence type="ECO:0000313" key="4">
    <source>
        <dbReference type="Proteomes" id="UP000287651"/>
    </source>
</evidence>
<dbReference type="EMBL" id="AMZH03000099">
    <property type="protein sequence ID" value="RRT85543.1"/>
    <property type="molecule type" value="Genomic_DNA"/>
</dbReference>
<reference evidence="3 4" key="1">
    <citation type="journal article" date="2014" name="Agronomy (Basel)">
        <title>A Draft Genome Sequence for Ensete ventricosum, the Drought-Tolerant Tree Against Hunger.</title>
        <authorList>
            <person name="Harrison J."/>
            <person name="Moore K.A."/>
            <person name="Paszkiewicz K."/>
            <person name="Jones T."/>
            <person name="Grant M."/>
            <person name="Ambacheew D."/>
            <person name="Muzemil S."/>
            <person name="Studholme D.J."/>
        </authorList>
    </citation>
    <scope>NUCLEOTIDE SEQUENCE [LARGE SCALE GENOMIC DNA]</scope>
</reference>
<dbReference type="Proteomes" id="UP000287651">
    <property type="component" value="Unassembled WGS sequence"/>
</dbReference>
<feature type="signal peptide" evidence="2">
    <location>
        <begin position="1"/>
        <end position="25"/>
    </location>
</feature>
<protein>
    <recommendedName>
        <fullName evidence="5">Secreted protein</fullName>
    </recommendedName>
</protein>
<name>A0A427BAS8_ENSVE</name>
<evidence type="ECO:0008006" key="5">
    <source>
        <dbReference type="Google" id="ProtNLM"/>
    </source>
</evidence>